<keyword evidence="3" id="KW-1185">Reference proteome</keyword>
<dbReference type="InterPro" id="IPR029057">
    <property type="entry name" value="PRTase-like"/>
</dbReference>
<organism evidence="2 3">
    <name type="scientific">Sphingomonas lenta</name>
    <dbReference type="NCBI Taxonomy" id="1141887"/>
    <lineage>
        <taxon>Bacteria</taxon>
        <taxon>Pseudomonadati</taxon>
        <taxon>Pseudomonadota</taxon>
        <taxon>Alphaproteobacteria</taxon>
        <taxon>Sphingomonadales</taxon>
        <taxon>Sphingomonadaceae</taxon>
        <taxon>Sphingomonas</taxon>
    </lineage>
</organism>
<keyword evidence="2" id="KW-0328">Glycosyltransferase</keyword>
<evidence type="ECO:0000313" key="2">
    <source>
        <dbReference type="EMBL" id="PAX06321.1"/>
    </source>
</evidence>
<evidence type="ECO:0000259" key="1">
    <source>
        <dbReference type="Pfam" id="PF00156"/>
    </source>
</evidence>
<proteinExistence type="predicted"/>
<dbReference type="EMBL" id="NSLI01000008">
    <property type="protein sequence ID" value="PAX06321.1"/>
    <property type="molecule type" value="Genomic_DNA"/>
</dbReference>
<gene>
    <name evidence="2" type="ORF">CKY28_17700</name>
</gene>
<dbReference type="Proteomes" id="UP000218151">
    <property type="component" value="Unassembled WGS sequence"/>
</dbReference>
<name>A0A2A2SBC2_9SPHN</name>
<accession>A0A2A2SBC2</accession>
<reference evidence="3" key="1">
    <citation type="submission" date="2017-09" db="EMBL/GenBank/DDBJ databases">
        <authorList>
            <person name="Feng G."/>
            <person name="Zhu H."/>
        </authorList>
    </citation>
    <scope>NUCLEOTIDE SEQUENCE [LARGE SCALE GENOMIC DNA]</scope>
    <source>
        <strain evidence="3">1PNM-20</strain>
    </source>
</reference>
<dbReference type="CDD" id="cd06223">
    <property type="entry name" value="PRTases_typeI"/>
    <property type="match status" value="1"/>
</dbReference>
<feature type="domain" description="Phosphoribosyltransferase" evidence="1">
    <location>
        <begin position="10"/>
        <end position="111"/>
    </location>
</feature>
<evidence type="ECO:0000313" key="3">
    <source>
        <dbReference type="Proteomes" id="UP000218151"/>
    </source>
</evidence>
<keyword evidence="2" id="KW-0808">Transferase</keyword>
<dbReference type="AlphaFoldDB" id="A0A2A2SBC2"/>
<sequence length="347" mass="39557">MGEFVHYRSMDDLNRTIQGYVGLLPREVDLVVGIPRSGLLAANLISLALNLPLADLDGYLEGRILSSGKTRRKESFDWPAHAFKCVLIVDDSTRTGAAMREARSKIAAAGLLDRCLFVTVYGPEKDVVELDIVMERVPEPRVFQWNIMNHVILERCCFDIDGVLCLDPTADENDDGSKYAAFLSSARPLFLPGRRVAHLVTSRLERYRPETEAWLAANEISYGKLWMLNAPTAEERRRLNAHGAFKAEVYRHVDAQLFVESEDRQAVEIARLSGKPVLSIETQSLVLPETHLNHSERMRRRAIRLREQSSSERRGWRRSLKRAIRRLLGDNIANKLRRTRWRAKVSS</sequence>
<dbReference type="Gene3D" id="3.40.50.2020">
    <property type="match status" value="1"/>
</dbReference>
<comment type="caution">
    <text evidence="2">The sequence shown here is derived from an EMBL/GenBank/DDBJ whole genome shotgun (WGS) entry which is preliminary data.</text>
</comment>
<dbReference type="OrthoDB" id="9804476at2"/>
<dbReference type="SUPFAM" id="SSF53271">
    <property type="entry name" value="PRTase-like"/>
    <property type="match status" value="1"/>
</dbReference>
<protein>
    <submittedName>
        <fullName evidence="2">Phosphoribosyltransferase</fullName>
    </submittedName>
</protein>
<dbReference type="InterPro" id="IPR000836">
    <property type="entry name" value="PRTase_dom"/>
</dbReference>
<dbReference type="GO" id="GO:0016757">
    <property type="term" value="F:glycosyltransferase activity"/>
    <property type="evidence" value="ECO:0007669"/>
    <property type="project" value="UniProtKB-KW"/>
</dbReference>
<dbReference type="Pfam" id="PF00156">
    <property type="entry name" value="Pribosyltran"/>
    <property type="match status" value="1"/>
</dbReference>